<comment type="caution">
    <text evidence="2">The sequence shown here is derived from an EMBL/GenBank/DDBJ whole genome shotgun (WGS) entry which is preliminary data.</text>
</comment>
<reference evidence="3" key="1">
    <citation type="submission" date="2017-03" db="EMBL/GenBank/DDBJ databases">
        <title>Novel pathways for hydrocarbon cycling and metabolic interdependencies in hydrothermal sediment communities.</title>
        <authorList>
            <person name="Dombrowski N."/>
            <person name="Seitz K."/>
            <person name="Teske A."/>
            <person name="Baker B."/>
        </authorList>
    </citation>
    <scope>NUCLEOTIDE SEQUENCE [LARGE SCALE GENOMIC DNA]</scope>
</reference>
<organism evidence="2 3">
    <name type="scientific">Candidatus Coatesbacteria bacterium 4484_99</name>
    <dbReference type="NCBI Taxonomy" id="1970774"/>
    <lineage>
        <taxon>Bacteria</taxon>
        <taxon>Candidatus Coatesiibacteriota</taxon>
    </lineage>
</organism>
<evidence type="ECO:0000256" key="1">
    <source>
        <dbReference type="SAM" id="SignalP"/>
    </source>
</evidence>
<gene>
    <name evidence="2" type="ORF">B6D57_02210</name>
</gene>
<dbReference type="Proteomes" id="UP000192611">
    <property type="component" value="Unassembled WGS sequence"/>
</dbReference>
<feature type="chain" id="PRO_5012958817" description="Outer membrane protein beta-barrel domain-containing protein" evidence="1">
    <location>
        <begin position="23"/>
        <end position="200"/>
    </location>
</feature>
<name>A0A1W9S212_9BACT</name>
<evidence type="ECO:0000313" key="3">
    <source>
        <dbReference type="Proteomes" id="UP000192611"/>
    </source>
</evidence>
<dbReference type="AlphaFoldDB" id="A0A1W9S212"/>
<proteinExistence type="predicted"/>
<evidence type="ECO:0008006" key="4">
    <source>
        <dbReference type="Google" id="ProtNLM"/>
    </source>
</evidence>
<protein>
    <recommendedName>
        <fullName evidence="4">Outer membrane protein beta-barrel domain-containing protein</fullName>
    </recommendedName>
</protein>
<evidence type="ECO:0000313" key="2">
    <source>
        <dbReference type="EMBL" id="OQX90715.1"/>
    </source>
</evidence>
<feature type="signal peptide" evidence="1">
    <location>
        <begin position="1"/>
        <end position="22"/>
    </location>
</feature>
<keyword evidence="1" id="KW-0732">Signal</keyword>
<sequence>MNMFNRLNCFILLLSVVSILLADEEIHLNPEPMTPYIRFSITGGYSMNWVRGDWVEYCDKGDAINGGIRFSVPKGFLFYKVEFFYVKLEGVENLTDIMLYNVIGGVEFVPFYRSRATPIAGIEFALSTVTRDGWETRVVSDFALGGGFEFYPVKQRLSFITAGYWHYNVMVPIDDNGNDIFDFGGLKYLEARVTLNYYIY</sequence>
<dbReference type="EMBL" id="NATQ01000032">
    <property type="protein sequence ID" value="OQX90715.1"/>
    <property type="molecule type" value="Genomic_DNA"/>
</dbReference>
<accession>A0A1W9S212</accession>